<reference evidence="1 2" key="1">
    <citation type="submission" date="2018-11" db="EMBL/GenBank/DDBJ databases">
        <authorList>
            <person name="Li F."/>
        </authorList>
    </citation>
    <scope>NUCLEOTIDE SEQUENCE [LARGE SCALE GENOMIC DNA]</scope>
    <source>
        <strain evidence="1 2">Gsoil 818</strain>
    </source>
</reference>
<dbReference type="AlphaFoldDB" id="A0A3N0GPL2"/>
<dbReference type="OrthoDB" id="5146475at2"/>
<accession>A0A3N0GPL2</accession>
<gene>
    <name evidence="1" type="ORF">EFL26_13915</name>
</gene>
<protein>
    <submittedName>
        <fullName evidence="1">Uncharacterized protein</fullName>
    </submittedName>
</protein>
<name>A0A3N0GPL2_9ACTN</name>
<dbReference type="RefSeq" id="WP_123223438.1">
    <property type="nucleotide sequence ID" value="NZ_RJSF01000040.1"/>
</dbReference>
<keyword evidence="2" id="KW-1185">Reference proteome</keyword>
<proteinExistence type="predicted"/>
<comment type="caution">
    <text evidence="1">The sequence shown here is derived from an EMBL/GenBank/DDBJ whole genome shotgun (WGS) entry which is preliminary data.</text>
</comment>
<evidence type="ECO:0000313" key="2">
    <source>
        <dbReference type="Proteomes" id="UP000279994"/>
    </source>
</evidence>
<organism evidence="1 2">
    <name type="scientific">Nocardioides pocheonensis</name>
    <dbReference type="NCBI Taxonomy" id="661485"/>
    <lineage>
        <taxon>Bacteria</taxon>
        <taxon>Bacillati</taxon>
        <taxon>Actinomycetota</taxon>
        <taxon>Actinomycetes</taxon>
        <taxon>Propionibacteriales</taxon>
        <taxon>Nocardioidaceae</taxon>
        <taxon>Nocardioides</taxon>
    </lineage>
</organism>
<sequence length="92" mass="10259">MTETLAEEMRLHMAEPFPDSVEKGLEYGEVDAVMIGADLYGWATRVGSLSGLDRSRLSQAADELRRSIGAFPPDAQPYYERILRIADLALTR</sequence>
<dbReference type="EMBL" id="RJSF01000040">
    <property type="protein sequence ID" value="RNM14030.1"/>
    <property type="molecule type" value="Genomic_DNA"/>
</dbReference>
<evidence type="ECO:0000313" key="1">
    <source>
        <dbReference type="EMBL" id="RNM14030.1"/>
    </source>
</evidence>
<dbReference type="Proteomes" id="UP000279994">
    <property type="component" value="Unassembled WGS sequence"/>
</dbReference>